<dbReference type="AlphaFoldDB" id="A0A517XWK1"/>
<sequence length="178" mass="19583">MYADMELWAEIRRRVLTGEISKRQACRVYHIHWATLRKVLAHEEPPGYRRTRPPRRPTIEPVLPIIRQILADDTTAPKKQRHTAYRIWQRLRDEHGFTRTSPASMWATPPTGSASGRPPTGPTPSASSPPTPPASATSSPGYGGAGSHRRAKELGYEVRKVGPPPADDLAGAAQARAG</sequence>
<feature type="compositionally biased region" description="Low complexity" evidence="1">
    <location>
        <begin position="167"/>
        <end position="178"/>
    </location>
</feature>
<reference evidence="2 3" key="1">
    <citation type="submission" date="2019-02" db="EMBL/GenBank/DDBJ databases">
        <title>Deep-cultivation of Planctomycetes and their phenomic and genomic characterization uncovers novel biology.</title>
        <authorList>
            <person name="Wiegand S."/>
            <person name="Jogler M."/>
            <person name="Boedeker C."/>
            <person name="Pinto D."/>
            <person name="Vollmers J."/>
            <person name="Rivas-Marin E."/>
            <person name="Kohn T."/>
            <person name="Peeters S.H."/>
            <person name="Heuer A."/>
            <person name="Rast P."/>
            <person name="Oberbeckmann S."/>
            <person name="Bunk B."/>
            <person name="Jeske O."/>
            <person name="Meyerdierks A."/>
            <person name="Storesund J.E."/>
            <person name="Kallscheuer N."/>
            <person name="Luecker S."/>
            <person name="Lage O.M."/>
            <person name="Pohl T."/>
            <person name="Merkel B.J."/>
            <person name="Hornburger P."/>
            <person name="Mueller R.-W."/>
            <person name="Bruemmer F."/>
            <person name="Labrenz M."/>
            <person name="Spormann A.M."/>
            <person name="Op den Camp H."/>
            <person name="Overmann J."/>
            <person name="Amann R."/>
            <person name="Jetten M.S.M."/>
            <person name="Mascher T."/>
            <person name="Medema M.H."/>
            <person name="Devos D.P."/>
            <person name="Kaster A.-K."/>
            <person name="Ovreas L."/>
            <person name="Rohde M."/>
            <person name="Galperin M.Y."/>
            <person name="Jogler C."/>
        </authorList>
    </citation>
    <scope>NUCLEOTIDE SEQUENCE [LARGE SCALE GENOMIC DNA]</scope>
    <source>
        <strain evidence="2 3">ETA_A1</strain>
    </source>
</reference>
<dbReference type="EMBL" id="CP036273">
    <property type="protein sequence ID" value="QDU21868.1"/>
    <property type="molecule type" value="Genomic_DNA"/>
</dbReference>
<organism evidence="2 3">
    <name type="scientific">Urbifossiella limnaea</name>
    <dbReference type="NCBI Taxonomy" id="2528023"/>
    <lineage>
        <taxon>Bacteria</taxon>
        <taxon>Pseudomonadati</taxon>
        <taxon>Planctomycetota</taxon>
        <taxon>Planctomycetia</taxon>
        <taxon>Gemmatales</taxon>
        <taxon>Gemmataceae</taxon>
        <taxon>Urbifossiella</taxon>
    </lineage>
</organism>
<name>A0A517XWK1_9BACT</name>
<feature type="compositionally biased region" description="Pro residues" evidence="1">
    <location>
        <begin position="119"/>
        <end position="133"/>
    </location>
</feature>
<gene>
    <name evidence="2" type="ORF">ETAA1_38410</name>
</gene>
<dbReference type="OrthoDB" id="261225at2"/>
<dbReference type="KEGG" id="uli:ETAA1_38410"/>
<keyword evidence="3" id="KW-1185">Reference proteome</keyword>
<dbReference type="RefSeq" id="WP_145241146.1">
    <property type="nucleotide sequence ID" value="NZ_CP036273.1"/>
</dbReference>
<proteinExistence type="predicted"/>
<evidence type="ECO:0000313" key="3">
    <source>
        <dbReference type="Proteomes" id="UP000319576"/>
    </source>
</evidence>
<evidence type="ECO:0000256" key="1">
    <source>
        <dbReference type="SAM" id="MobiDB-lite"/>
    </source>
</evidence>
<accession>A0A517XWK1</accession>
<dbReference type="Proteomes" id="UP000319576">
    <property type="component" value="Chromosome"/>
</dbReference>
<evidence type="ECO:0000313" key="2">
    <source>
        <dbReference type="EMBL" id="QDU21868.1"/>
    </source>
</evidence>
<protein>
    <submittedName>
        <fullName evidence="2">Uncharacterized protein</fullName>
    </submittedName>
</protein>
<feature type="region of interest" description="Disordered" evidence="1">
    <location>
        <begin position="99"/>
        <end position="178"/>
    </location>
</feature>
<feature type="compositionally biased region" description="Low complexity" evidence="1">
    <location>
        <begin position="108"/>
        <end position="118"/>
    </location>
</feature>